<evidence type="ECO:0000259" key="1">
    <source>
        <dbReference type="Pfam" id="PF02492"/>
    </source>
</evidence>
<sequence>MEIISAVPTNIITGALGAGKTTFIKALLKTKPKHERWAVLVNEFGEVGIDGAILHSCASKDSSDKQTIFIREIPGGCMCCASGLPMQIALNQLLAIAKPHRLLVEPTGLGHPKEVVEVFSSEHYRDVISLKSTFCLSDARKLKDVRWREHPTFKEQFEVADYIIATKIDRYEEADMGYLKEYLKTNSIGDTEILTAEHGKIMQNTTALLSQASHHSLNKKMRPLAKSHPKQHAFEDNESNEPATDVNAVFKQNKSDGFVSLGWIWPSRYCFNHDSLIRTLTEIDAIRIKALMITNQGIFTINNQGDEWRIYEYDEAMDSRLELIVKDEALISQLKTAIDSLVSIQSV</sequence>
<dbReference type="SUPFAM" id="SSF52540">
    <property type="entry name" value="P-loop containing nucleoside triphosphate hydrolases"/>
    <property type="match status" value="1"/>
</dbReference>
<dbReference type="PANTHER" id="PTHR13748:SF46">
    <property type="entry name" value="ZINC CHAPERONE YEIR"/>
    <property type="match status" value="1"/>
</dbReference>
<dbReference type="InterPro" id="IPR051316">
    <property type="entry name" value="Zinc-reg_GTPase_activator"/>
</dbReference>
<dbReference type="CDD" id="cd03112">
    <property type="entry name" value="CobW-like"/>
    <property type="match status" value="1"/>
</dbReference>
<gene>
    <name evidence="2" type="ORF">ACFO4O_16860</name>
</gene>
<reference evidence="3" key="1">
    <citation type="journal article" date="2019" name="Int. J. Syst. Evol. Microbiol.">
        <title>The Global Catalogue of Microorganisms (GCM) 10K type strain sequencing project: providing services to taxonomists for standard genome sequencing and annotation.</title>
        <authorList>
            <consortium name="The Broad Institute Genomics Platform"/>
            <consortium name="The Broad Institute Genome Sequencing Center for Infectious Disease"/>
            <person name="Wu L."/>
            <person name="Ma J."/>
        </authorList>
    </citation>
    <scope>NUCLEOTIDE SEQUENCE [LARGE SCALE GENOMIC DNA]</scope>
    <source>
        <strain evidence="3">KACC 12507</strain>
    </source>
</reference>
<dbReference type="Pfam" id="PF02492">
    <property type="entry name" value="cobW"/>
    <property type="match status" value="1"/>
</dbReference>
<comment type="caution">
    <text evidence="2">The sequence shown here is derived from an EMBL/GenBank/DDBJ whole genome shotgun (WGS) entry which is preliminary data.</text>
</comment>
<name>A0ABV9LZ53_9ALTE</name>
<feature type="domain" description="CobW/HypB/UreG nucleotide-binding" evidence="1">
    <location>
        <begin position="8"/>
        <end position="184"/>
    </location>
</feature>
<keyword evidence="3" id="KW-1185">Reference proteome</keyword>
<protein>
    <submittedName>
        <fullName evidence="2">CobW family GTP-binding protein</fullName>
    </submittedName>
</protein>
<dbReference type="Gene3D" id="3.40.50.300">
    <property type="entry name" value="P-loop containing nucleotide triphosphate hydrolases"/>
    <property type="match status" value="1"/>
</dbReference>
<dbReference type="InterPro" id="IPR027417">
    <property type="entry name" value="P-loop_NTPase"/>
</dbReference>
<dbReference type="Proteomes" id="UP001595897">
    <property type="component" value="Unassembled WGS sequence"/>
</dbReference>
<evidence type="ECO:0000313" key="3">
    <source>
        <dbReference type="Proteomes" id="UP001595897"/>
    </source>
</evidence>
<organism evidence="2 3">
    <name type="scientific">Glaciecola siphonariae</name>
    <dbReference type="NCBI Taxonomy" id="521012"/>
    <lineage>
        <taxon>Bacteria</taxon>
        <taxon>Pseudomonadati</taxon>
        <taxon>Pseudomonadota</taxon>
        <taxon>Gammaproteobacteria</taxon>
        <taxon>Alteromonadales</taxon>
        <taxon>Alteromonadaceae</taxon>
        <taxon>Glaciecola</taxon>
    </lineage>
</organism>
<dbReference type="EMBL" id="JBHSGU010000029">
    <property type="protein sequence ID" value="MFC4701822.1"/>
    <property type="molecule type" value="Genomic_DNA"/>
</dbReference>
<dbReference type="RefSeq" id="WP_382410656.1">
    <property type="nucleotide sequence ID" value="NZ_JBHSGU010000029.1"/>
</dbReference>
<dbReference type="PANTHER" id="PTHR13748">
    <property type="entry name" value="COBW-RELATED"/>
    <property type="match status" value="1"/>
</dbReference>
<evidence type="ECO:0000313" key="2">
    <source>
        <dbReference type="EMBL" id="MFC4701822.1"/>
    </source>
</evidence>
<dbReference type="InterPro" id="IPR003495">
    <property type="entry name" value="CobW/HypB/UreG_nucleotide-bd"/>
</dbReference>
<accession>A0ABV9LZ53</accession>
<proteinExistence type="predicted"/>